<dbReference type="KEGG" id="naz:Aazo_4414"/>
<sequence>MCMNMAKKASETATVPQIRDFAQAIIKTQTAQIQKLEQLSPSES</sequence>
<dbReference type="STRING" id="551115.Aazo_4414"/>
<dbReference type="AlphaFoldDB" id="D7DWR0"/>
<organism evidence="2 3">
    <name type="scientific">Nostoc azollae (strain 0708)</name>
    <name type="common">Anabaena azollae (strain 0708)</name>
    <dbReference type="NCBI Taxonomy" id="551115"/>
    <lineage>
        <taxon>Bacteria</taxon>
        <taxon>Bacillati</taxon>
        <taxon>Cyanobacteriota</taxon>
        <taxon>Cyanophyceae</taxon>
        <taxon>Nostocales</taxon>
        <taxon>Nostocaceae</taxon>
        <taxon>Trichormus</taxon>
    </lineage>
</organism>
<proteinExistence type="predicted"/>
<dbReference type="InterPro" id="IPR005183">
    <property type="entry name" value="DUF305_CopM-like"/>
</dbReference>
<keyword evidence="3" id="KW-1185">Reference proteome</keyword>
<reference evidence="2 3" key="1">
    <citation type="journal article" date="2010" name="PLoS ONE">
        <title>Genome erosion in a nitrogen-fixing vertically transmitted endosymbiotic multicellular cyanobacterium.</title>
        <authorList>
            <person name="Ran L."/>
            <person name="Larsson J."/>
            <person name="Vigil-Stenman T."/>
            <person name="Nylander J.A."/>
            <person name="Ininbergs K."/>
            <person name="Zheng W.W."/>
            <person name="Lapidus A."/>
            <person name="Lowry S."/>
            <person name="Haselkorn R."/>
            <person name="Bergman B."/>
        </authorList>
    </citation>
    <scope>NUCLEOTIDE SEQUENCE [LARGE SCALE GENOMIC DNA]</scope>
    <source>
        <strain evidence="2 3">0708</strain>
    </source>
</reference>
<evidence type="ECO:0000313" key="3">
    <source>
        <dbReference type="Proteomes" id="UP000001511"/>
    </source>
</evidence>
<protein>
    <recommendedName>
        <fullName evidence="1">DUF305 domain-containing protein</fullName>
    </recommendedName>
</protein>
<accession>D7DWR0</accession>
<dbReference type="Proteomes" id="UP000001511">
    <property type="component" value="Chromosome"/>
</dbReference>
<dbReference type="EMBL" id="CP002059">
    <property type="protein sequence ID" value="ADI65723.1"/>
    <property type="molecule type" value="Genomic_DNA"/>
</dbReference>
<dbReference type="HOGENOM" id="CLU_218006_0_0_3"/>
<name>D7DWR0_NOSA0</name>
<gene>
    <name evidence="2" type="ordered locus">Aazo_4414</name>
</gene>
<dbReference type="Pfam" id="PF03713">
    <property type="entry name" value="DUF305"/>
    <property type="match status" value="1"/>
</dbReference>
<dbReference type="Gene3D" id="1.20.1260.10">
    <property type="match status" value="1"/>
</dbReference>
<dbReference type="InterPro" id="IPR012347">
    <property type="entry name" value="Ferritin-like"/>
</dbReference>
<evidence type="ECO:0000259" key="1">
    <source>
        <dbReference type="Pfam" id="PF03713"/>
    </source>
</evidence>
<feature type="domain" description="DUF305" evidence="1">
    <location>
        <begin position="3"/>
        <end position="39"/>
    </location>
</feature>
<evidence type="ECO:0000313" key="2">
    <source>
        <dbReference type="EMBL" id="ADI65723.1"/>
    </source>
</evidence>